<proteinExistence type="predicted"/>
<sequence>MKEGVRSSNESRWCATGLFPVRIGIAPSCDFFVDDRGYPFFWLADTVWSAFTNADFPEWEEYLEYRQKQGFNVLQINILPQHDASESDFEIFPFQKTADGRFDYSTFNEEYFRRVEKMLGMAKERGFIPALVVLWSNYVGGTWLSRLRPQDVIPFPQAMRYVEYVVEAFRKFHPVYIIGGDTDLESQEAVEYYLGALETIKTRDPQALTTIHLLGPAEPRYHLPEEIVNSPHLDFYMYQSGHGFDWVENPVALAQQFYRLPVKRPIVNGEPCYEGIGHERGRYGAADVRRAIWRSLLSGAKAGVTYGAHGIWSWHKRGKKWGVSWEGIVDFRYPFDWRTALRFRGAWDVAFCRFVFEAFDLFDIEPEEGSIGQNQWIRIATGKDKIVVYFPYAADVAIEKDLGEYRQFFLIDLEERVVAKPVLKYSNGKWQVAMSDFNSDALLIGRK</sequence>
<evidence type="ECO:0000313" key="2">
    <source>
        <dbReference type="EMBL" id="HGY39660.1"/>
    </source>
</evidence>
<feature type="domain" description="Apiosidase-like catalytic" evidence="1">
    <location>
        <begin position="31"/>
        <end position="362"/>
    </location>
</feature>
<dbReference type="PANTHER" id="PTHR37836">
    <property type="entry name" value="LMO1036 PROTEIN"/>
    <property type="match status" value="1"/>
</dbReference>
<organism evidence="2">
    <name type="scientific">Candidatus Caldatribacterium saccharofermentans</name>
    <dbReference type="NCBI Taxonomy" id="1454753"/>
    <lineage>
        <taxon>Bacteria</taxon>
        <taxon>Pseudomonadati</taxon>
        <taxon>Atribacterota</taxon>
        <taxon>Atribacteria</taxon>
        <taxon>Atribacterales</taxon>
        <taxon>Candidatus Caldatribacteriaceae</taxon>
        <taxon>Candidatus Caldatribacterium</taxon>
    </lineage>
</organism>
<dbReference type="PANTHER" id="PTHR37836:SF3">
    <property type="entry name" value="ENDOGLUCANASE"/>
    <property type="match status" value="1"/>
</dbReference>
<evidence type="ECO:0000259" key="1">
    <source>
        <dbReference type="Pfam" id="PF13204"/>
    </source>
</evidence>
<dbReference type="Gene3D" id="3.20.20.80">
    <property type="entry name" value="Glycosidases"/>
    <property type="match status" value="1"/>
</dbReference>
<dbReference type="InterPro" id="IPR017853">
    <property type="entry name" value="GH"/>
</dbReference>
<comment type="caution">
    <text evidence="2">The sequence shown here is derived from an EMBL/GenBank/DDBJ whole genome shotgun (WGS) entry which is preliminary data.</text>
</comment>
<reference evidence="2" key="1">
    <citation type="journal article" date="2020" name="mSystems">
        <title>Genome- and Community-Level Interaction Insights into Carbon Utilization and Element Cycling Functions of Hydrothermarchaeota in Hydrothermal Sediment.</title>
        <authorList>
            <person name="Zhou Z."/>
            <person name="Liu Y."/>
            <person name="Xu W."/>
            <person name="Pan J."/>
            <person name="Luo Z.H."/>
            <person name="Li M."/>
        </authorList>
    </citation>
    <scope>NUCLEOTIDE SEQUENCE [LARGE SCALE GENOMIC DNA]</scope>
    <source>
        <strain evidence="2">SpSt-82</strain>
    </source>
</reference>
<dbReference type="AlphaFoldDB" id="A0A7V4TGZ9"/>
<accession>A0A7V4TGZ9</accession>
<dbReference type="Pfam" id="PF13204">
    <property type="entry name" value="Apiosidase"/>
    <property type="match status" value="1"/>
</dbReference>
<protein>
    <submittedName>
        <fullName evidence="2">DUF4038 domain-containing protein</fullName>
    </submittedName>
</protein>
<name>A0A7V4TGZ9_9BACT</name>
<dbReference type="SUPFAM" id="SSF51445">
    <property type="entry name" value="(Trans)glycosidases"/>
    <property type="match status" value="1"/>
</dbReference>
<dbReference type="InterPro" id="IPR025277">
    <property type="entry name" value="Apiosidase-like_cat_dom"/>
</dbReference>
<dbReference type="EMBL" id="DTIY01000053">
    <property type="protein sequence ID" value="HGY39660.1"/>
    <property type="molecule type" value="Genomic_DNA"/>
</dbReference>
<gene>
    <name evidence="2" type="ORF">ENW11_07650</name>
</gene>